<dbReference type="STRING" id="1121362.A605_13750"/>
<dbReference type="GO" id="GO:0016298">
    <property type="term" value="F:lipase activity"/>
    <property type="evidence" value="ECO:0007669"/>
    <property type="project" value="TreeGrafter"/>
</dbReference>
<feature type="chain" id="PRO_5004016719" evidence="1">
    <location>
        <begin position="28"/>
        <end position="344"/>
    </location>
</feature>
<dbReference type="InterPro" id="IPR029058">
    <property type="entry name" value="AB_hydrolase_fold"/>
</dbReference>
<dbReference type="PANTHER" id="PTHR32015">
    <property type="entry name" value="FASTING INDUCED LIPASE"/>
    <property type="match status" value="1"/>
</dbReference>
<sequence length="344" mass="35533">MASFCRGLTVLTTAVFAVAGIVTSAHAQSHQVRTLVSSGSSVSHSSGAAVELSSGPVVELSSGSSLARSAGSTVHLSADPEIHHVFNDEYCSPSPGHRNPVVFLHGTGTGSQQFIATAQYLRGEGFCPWAIDYGSGHFNLLNAVPGQHGYAELDESLDEIAEFIDDVLTVTGAQKVDLVGHSQGGTLTKAYIQGRDGAAKVDRVVSLGATFHGTTVDDRGELLGSVVDTMPGSSAFAAGAAATQQLVGSETVTALEQLPDTAPDVIYTALYTPSDTVATPNSTSMLESVDGADVVNVDVEAACDITVSHQDMVRSPEVAGLIHWGLTRAEGDHAVGAEQCELKA</sequence>
<dbReference type="Pfam" id="PF01674">
    <property type="entry name" value="Lipase_2"/>
    <property type="match status" value="1"/>
</dbReference>
<keyword evidence="1" id="KW-0732">Signal</keyword>
<dbReference type="GO" id="GO:0016042">
    <property type="term" value="P:lipid catabolic process"/>
    <property type="evidence" value="ECO:0007669"/>
    <property type="project" value="InterPro"/>
</dbReference>
<dbReference type="EMBL" id="CP003697">
    <property type="protein sequence ID" value="AGF73746.1"/>
    <property type="molecule type" value="Genomic_DNA"/>
</dbReference>
<organism evidence="2 3">
    <name type="scientific">Corynebacterium halotolerans YIM 70093 = DSM 44683</name>
    <dbReference type="NCBI Taxonomy" id="1121362"/>
    <lineage>
        <taxon>Bacteria</taxon>
        <taxon>Bacillati</taxon>
        <taxon>Actinomycetota</taxon>
        <taxon>Actinomycetes</taxon>
        <taxon>Mycobacteriales</taxon>
        <taxon>Corynebacteriaceae</taxon>
        <taxon>Corynebacterium</taxon>
    </lineage>
</organism>
<reference evidence="2 3" key="1">
    <citation type="journal article" date="2012" name="Stand. Genomic Sci.">
        <title>Genome sequence of the halotolerant bacterium Corynebacterium halotolerans type strain YIM 70093(T) (= DSM 44683(T)).</title>
        <authorList>
            <person name="Ruckert C."/>
            <person name="Albersmeier A."/>
            <person name="Al-Dilaimi A."/>
            <person name="Niehaus K."/>
            <person name="Szczepanowski R."/>
            <person name="Kalinowski J."/>
        </authorList>
    </citation>
    <scope>NUCLEOTIDE SEQUENCE [LARGE SCALE GENOMIC DNA]</scope>
    <source>
        <strain evidence="2">YIM 70093</strain>
    </source>
</reference>
<dbReference type="HOGENOM" id="CLU_029537_4_1_11"/>
<proteinExistence type="predicted"/>
<dbReference type="AlphaFoldDB" id="M1PAN8"/>
<dbReference type="Gene3D" id="3.40.50.1820">
    <property type="entry name" value="alpha/beta hydrolase"/>
    <property type="match status" value="1"/>
</dbReference>
<dbReference type="SUPFAM" id="SSF53474">
    <property type="entry name" value="alpha/beta-Hydrolases"/>
    <property type="match status" value="1"/>
</dbReference>
<dbReference type="KEGG" id="chn:A605_13750"/>
<dbReference type="Proteomes" id="UP000011723">
    <property type="component" value="Chromosome"/>
</dbReference>
<name>M1PAN8_9CORY</name>
<dbReference type="PANTHER" id="PTHR32015:SF1">
    <property type="entry name" value="LIPASE"/>
    <property type="match status" value="1"/>
</dbReference>
<protein>
    <submittedName>
        <fullName evidence="2">Triacylglycerol lipase</fullName>
    </submittedName>
</protein>
<dbReference type="eggNOG" id="COG1075">
    <property type="taxonomic scope" value="Bacteria"/>
</dbReference>
<dbReference type="PATRIC" id="fig|1121362.3.peg.2796"/>
<evidence type="ECO:0000313" key="2">
    <source>
        <dbReference type="EMBL" id="AGF73746.1"/>
    </source>
</evidence>
<feature type="signal peptide" evidence="1">
    <location>
        <begin position="1"/>
        <end position="27"/>
    </location>
</feature>
<gene>
    <name evidence="2" type="ORF">A605_13750</name>
</gene>
<evidence type="ECO:0000313" key="3">
    <source>
        <dbReference type="Proteomes" id="UP000011723"/>
    </source>
</evidence>
<dbReference type="InterPro" id="IPR002918">
    <property type="entry name" value="Lipase_EstA/Esterase_EstB"/>
</dbReference>
<keyword evidence="3" id="KW-1185">Reference proteome</keyword>
<accession>M1PAN8</accession>
<dbReference type="OrthoDB" id="8871309at2"/>
<evidence type="ECO:0000256" key="1">
    <source>
        <dbReference type="SAM" id="SignalP"/>
    </source>
</evidence>